<evidence type="ECO:0000256" key="4">
    <source>
        <dbReference type="ARBA" id="ARBA00023163"/>
    </source>
</evidence>
<feature type="modified residue" description="4-aspartylphosphate" evidence="5">
    <location>
        <position position="58"/>
    </location>
</feature>
<proteinExistence type="predicted"/>
<dbReference type="CDD" id="cd17535">
    <property type="entry name" value="REC_NarL-like"/>
    <property type="match status" value="1"/>
</dbReference>
<dbReference type="PANTHER" id="PTHR43214:SF41">
    <property type="entry name" value="NITRATE_NITRITE RESPONSE REGULATOR PROTEIN NARP"/>
    <property type="match status" value="1"/>
</dbReference>
<dbReference type="STRING" id="651182.TOL2_C24010"/>
<organism evidence="8 9">
    <name type="scientific">Desulfobacula toluolica (strain DSM 7467 / Tol2)</name>
    <dbReference type="NCBI Taxonomy" id="651182"/>
    <lineage>
        <taxon>Bacteria</taxon>
        <taxon>Pseudomonadati</taxon>
        <taxon>Thermodesulfobacteriota</taxon>
        <taxon>Desulfobacteria</taxon>
        <taxon>Desulfobacterales</taxon>
        <taxon>Desulfobacteraceae</taxon>
        <taxon>Desulfobacula</taxon>
    </lineage>
</organism>
<dbReference type="GO" id="GO:0006355">
    <property type="term" value="P:regulation of DNA-templated transcription"/>
    <property type="evidence" value="ECO:0007669"/>
    <property type="project" value="InterPro"/>
</dbReference>
<dbReference type="SMART" id="SM00448">
    <property type="entry name" value="REC"/>
    <property type="match status" value="1"/>
</dbReference>
<dbReference type="Pfam" id="PF00196">
    <property type="entry name" value="GerE"/>
    <property type="match status" value="1"/>
</dbReference>
<evidence type="ECO:0000256" key="5">
    <source>
        <dbReference type="PROSITE-ProRule" id="PRU00169"/>
    </source>
</evidence>
<accession>K0NP66</accession>
<feature type="domain" description="Response regulatory" evidence="7">
    <location>
        <begin position="7"/>
        <end position="123"/>
    </location>
</feature>
<reference evidence="8 9" key="1">
    <citation type="journal article" date="2013" name="Environ. Microbiol.">
        <title>Complete genome, catabolic sub-proteomes and key-metabolites of Desulfobacula toluolica Tol2, a marine, aromatic compound-degrading, sulfate-reducing bacterium.</title>
        <authorList>
            <person name="Wohlbrand L."/>
            <person name="Jacob J.H."/>
            <person name="Kube M."/>
            <person name="Mussmann M."/>
            <person name="Jarling R."/>
            <person name="Beck A."/>
            <person name="Amann R."/>
            <person name="Wilkes H."/>
            <person name="Reinhardt R."/>
            <person name="Rabus R."/>
        </authorList>
    </citation>
    <scope>NUCLEOTIDE SEQUENCE [LARGE SCALE GENOMIC DNA]</scope>
    <source>
        <strain evidence="9">DSM 7467 / Tol2</strain>
    </source>
</reference>
<keyword evidence="2" id="KW-0805">Transcription regulation</keyword>
<dbReference type="Gene3D" id="3.40.50.2300">
    <property type="match status" value="1"/>
</dbReference>
<dbReference type="PRINTS" id="PR00038">
    <property type="entry name" value="HTHLUXR"/>
</dbReference>
<evidence type="ECO:0000256" key="3">
    <source>
        <dbReference type="ARBA" id="ARBA00023125"/>
    </source>
</evidence>
<dbReference type="InterPro" id="IPR011006">
    <property type="entry name" value="CheY-like_superfamily"/>
</dbReference>
<dbReference type="AlphaFoldDB" id="K0NP66"/>
<dbReference type="InterPro" id="IPR039420">
    <property type="entry name" value="WalR-like"/>
</dbReference>
<name>K0NP66_DESTT</name>
<dbReference type="InterPro" id="IPR016032">
    <property type="entry name" value="Sig_transdc_resp-reg_C-effctor"/>
</dbReference>
<evidence type="ECO:0000256" key="2">
    <source>
        <dbReference type="ARBA" id="ARBA00023015"/>
    </source>
</evidence>
<protein>
    <submittedName>
        <fullName evidence="8">Two component system response regulator, LuxR family</fullName>
    </submittedName>
</protein>
<feature type="domain" description="HTH luxR-type" evidence="6">
    <location>
        <begin position="149"/>
        <end position="214"/>
    </location>
</feature>
<keyword evidence="9" id="KW-1185">Reference proteome</keyword>
<evidence type="ECO:0000259" key="7">
    <source>
        <dbReference type="PROSITE" id="PS50110"/>
    </source>
</evidence>
<evidence type="ECO:0000259" key="6">
    <source>
        <dbReference type="PROSITE" id="PS50043"/>
    </source>
</evidence>
<dbReference type="InterPro" id="IPR058245">
    <property type="entry name" value="NreC/VraR/RcsB-like_REC"/>
</dbReference>
<keyword evidence="4" id="KW-0804">Transcription</keyword>
<dbReference type="GO" id="GO:0003677">
    <property type="term" value="F:DNA binding"/>
    <property type="evidence" value="ECO:0007669"/>
    <property type="project" value="UniProtKB-KW"/>
</dbReference>
<dbReference type="PROSITE" id="PS50043">
    <property type="entry name" value="HTH_LUXR_2"/>
    <property type="match status" value="1"/>
</dbReference>
<dbReference type="Pfam" id="PF00072">
    <property type="entry name" value="Response_reg"/>
    <property type="match status" value="1"/>
</dbReference>
<evidence type="ECO:0000313" key="8">
    <source>
        <dbReference type="EMBL" id="CCK80562.1"/>
    </source>
</evidence>
<dbReference type="SMART" id="SM00421">
    <property type="entry name" value="HTH_LUXR"/>
    <property type="match status" value="1"/>
</dbReference>
<dbReference type="InterPro" id="IPR000792">
    <property type="entry name" value="Tscrpt_reg_LuxR_C"/>
</dbReference>
<dbReference type="SUPFAM" id="SSF46894">
    <property type="entry name" value="C-terminal effector domain of the bipartite response regulators"/>
    <property type="match status" value="1"/>
</dbReference>
<dbReference type="KEGG" id="dto:TOL2_C24010"/>
<dbReference type="PROSITE" id="PS50110">
    <property type="entry name" value="RESPONSE_REGULATORY"/>
    <property type="match status" value="1"/>
</dbReference>
<dbReference type="Proteomes" id="UP000007347">
    <property type="component" value="Chromosome"/>
</dbReference>
<evidence type="ECO:0000313" key="9">
    <source>
        <dbReference type="Proteomes" id="UP000007347"/>
    </source>
</evidence>
<evidence type="ECO:0000256" key="1">
    <source>
        <dbReference type="ARBA" id="ARBA00022553"/>
    </source>
</evidence>
<keyword evidence="3" id="KW-0238">DNA-binding</keyword>
<dbReference type="PANTHER" id="PTHR43214">
    <property type="entry name" value="TWO-COMPONENT RESPONSE REGULATOR"/>
    <property type="match status" value="1"/>
</dbReference>
<sequence length="220" mass="24747">MNMKKIKIILADDHSILQEGLCISLEREKSFEVVAMADSGYKAIELATLYQPDVIIMDVSMPGLNGMEATRQILAKHPEIKVIALSMHMEKIYITGMMNAGASGYILKVCSFKELLKCIQIVLSGKIFLYHEIRHLVKGNDGNLFKHKRVSAFSSLSRREREVLQLIAEGHKRKEIAKKLKISIKTADIHRTHLKAKLNIHSVPELTKFAIIEGVTSSLI</sequence>
<dbReference type="InterPro" id="IPR001789">
    <property type="entry name" value="Sig_transdc_resp-reg_receiver"/>
</dbReference>
<dbReference type="GO" id="GO:0000160">
    <property type="term" value="P:phosphorelay signal transduction system"/>
    <property type="evidence" value="ECO:0007669"/>
    <property type="project" value="InterPro"/>
</dbReference>
<dbReference type="CDD" id="cd06170">
    <property type="entry name" value="LuxR_C_like"/>
    <property type="match status" value="1"/>
</dbReference>
<gene>
    <name evidence="8" type="ordered locus">TOL2_C24010</name>
</gene>
<dbReference type="EMBL" id="FO203503">
    <property type="protein sequence ID" value="CCK80562.1"/>
    <property type="molecule type" value="Genomic_DNA"/>
</dbReference>
<keyword evidence="1 5" id="KW-0597">Phosphoprotein</keyword>
<dbReference type="SUPFAM" id="SSF52172">
    <property type="entry name" value="CheY-like"/>
    <property type="match status" value="1"/>
</dbReference>
<dbReference type="HOGENOM" id="CLU_000445_90_1_7"/>